<dbReference type="InParanoid" id="K0KKW8"/>
<feature type="domain" description="Ferric oxidoreductase" evidence="16">
    <location>
        <begin position="3"/>
        <end position="116"/>
    </location>
</feature>
<dbReference type="Pfam" id="PF08030">
    <property type="entry name" value="NAD_binding_6"/>
    <property type="match status" value="1"/>
</dbReference>
<keyword evidence="11 19" id="KW-0560">Oxidoreductase</keyword>
<dbReference type="STRING" id="1206466.K0KKW8"/>
<keyword evidence="5" id="KW-0285">Flavoprotein</keyword>
<dbReference type="GO" id="GO:0005886">
    <property type="term" value="C:plasma membrane"/>
    <property type="evidence" value="ECO:0007669"/>
    <property type="project" value="TreeGrafter"/>
</dbReference>
<evidence type="ECO:0000259" key="18">
    <source>
        <dbReference type="Pfam" id="PF08030"/>
    </source>
</evidence>
<keyword evidence="8" id="KW-0521">NADP</keyword>
<dbReference type="AlphaFoldDB" id="K0KKW8"/>
<dbReference type="InterPro" id="IPR013112">
    <property type="entry name" value="FAD-bd_8"/>
</dbReference>
<feature type="transmembrane region" description="Helical" evidence="15">
    <location>
        <begin position="35"/>
        <end position="52"/>
    </location>
</feature>
<feature type="transmembrane region" description="Helical" evidence="15">
    <location>
        <begin position="72"/>
        <end position="89"/>
    </location>
</feature>
<evidence type="ECO:0000256" key="1">
    <source>
        <dbReference type="ARBA" id="ARBA00001974"/>
    </source>
</evidence>
<dbReference type="EMBL" id="CAIF01000214">
    <property type="protein sequence ID" value="CCH45855.1"/>
    <property type="molecule type" value="Genomic_DNA"/>
</dbReference>
<keyword evidence="3" id="KW-0813">Transport</keyword>
<evidence type="ECO:0000313" key="19">
    <source>
        <dbReference type="EMBL" id="CCH45855.1"/>
    </source>
</evidence>
<name>K0KKW8_WICCF</name>
<evidence type="ECO:0000256" key="14">
    <source>
        <dbReference type="ARBA" id="ARBA00023136"/>
    </source>
</evidence>
<dbReference type="Proteomes" id="UP000009328">
    <property type="component" value="Unassembled WGS sequence"/>
</dbReference>
<protein>
    <submittedName>
        <fullName evidence="19">Respiratory burst oxidase protein</fullName>
        <ecNumber evidence="19">1.11.1.-</ecNumber>
    </submittedName>
</protein>
<dbReference type="InterPro" id="IPR013121">
    <property type="entry name" value="Fe_red_NAD-bd_6"/>
</dbReference>
<evidence type="ECO:0000256" key="4">
    <source>
        <dbReference type="ARBA" id="ARBA00022617"/>
    </source>
</evidence>
<evidence type="ECO:0000256" key="7">
    <source>
        <dbReference type="ARBA" id="ARBA00022827"/>
    </source>
</evidence>
<keyword evidence="20" id="KW-1185">Reference proteome</keyword>
<keyword evidence="13" id="KW-0406">Ion transport</keyword>
<evidence type="ECO:0000256" key="11">
    <source>
        <dbReference type="ARBA" id="ARBA00023002"/>
    </source>
</evidence>
<dbReference type="GO" id="GO:0000293">
    <property type="term" value="F:ferric-chelate reductase activity"/>
    <property type="evidence" value="ECO:0007669"/>
    <property type="project" value="UniProtKB-ARBA"/>
</dbReference>
<dbReference type="PANTHER" id="PTHR32361">
    <property type="entry name" value="FERRIC/CUPRIC REDUCTASE TRANSMEMBRANE COMPONENT"/>
    <property type="match status" value="1"/>
</dbReference>
<keyword evidence="4" id="KW-0479">Metal-binding</keyword>
<dbReference type="Gene3D" id="3.40.50.80">
    <property type="entry name" value="Nucleotide-binding domain of ferredoxin-NADP reductase (FNR) module"/>
    <property type="match status" value="1"/>
</dbReference>
<keyword evidence="7" id="KW-0274">FAD</keyword>
<dbReference type="InterPro" id="IPR013130">
    <property type="entry name" value="Fe3_Rdtase_TM_dom"/>
</dbReference>
<feature type="domain" description="FAD-binding 8" evidence="17">
    <location>
        <begin position="187"/>
        <end position="249"/>
    </location>
</feature>
<evidence type="ECO:0000256" key="6">
    <source>
        <dbReference type="ARBA" id="ARBA00022692"/>
    </source>
</evidence>
<dbReference type="FunCoup" id="K0KKW8">
    <property type="interactions" value="33"/>
</dbReference>
<dbReference type="Pfam" id="PF08022">
    <property type="entry name" value="FAD_binding_8"/>
    <property type="match status" value="1"/>
</dbReference>
<evidence type="ECO:0000256" key="12">
    <source>
        <dbReference type="ARBA" id="ARBA00023004"/>
    </source>
</evidence>
<keyword evidence="9" id="KW-0249">Electron transport</keyword>
<keyword evidence="4" id="KW-0349">Heme</keyword>
<dbReference type="GO" id="GO:0015677">
    <property type="term" value="P:copper ion import"/>
    <property type="evidence" value="ECO:0007669"/>
    <property type="project" value="TreeGrafter"/>
</dbReference>
<comment type="caution">
    <text evidence="19">The sequence shown here is derived from an EMBL/GenBank/DDBJ whole genome shotgun (WGS) entry which is preliminary data.</text>
</comment>
<keyword evidence="14 15" id="KW-0472">Membrane</keyword>
<sequence>MGLTPYMYLLSGKTNFISGITGISYEKLNIFHRSLGWGSLFLGLVHTIPFLIQPVAEGGYSNLNKAFKGDIIYTNGVFAIVALGGLCLLSTGFSRNLCHEVFFHSHWILGLVYFAALTRHILGLLKADNYIWATLGFWGFQMIYRAIVKTTFKPNVYSFKSKLAFLTLKFLKLIFQFQILMNLIGNQVNIYLLDNHPFSIILSIPSSKNSEIKLIVKPHKGLTGKIYNSLLNNKGDQTLKTYIDGPYGGMNRDVLAFDQVSLLATGSGITVTWSFLEYIVKNLEIGSNIVTEVKFVWIIRSIDCLDWISKELVISLNKIIEMQ</sequence>
<comment type="subcellular location">
    <subcellularLocation>
        <location evidence="2">Membrane</location>
        <topology evidence="2">Multi-pass membrane protein</topology>
    </subcellularLocation>
</comment>
<evidence type="ECO:0000256" key="3">
    <source>
        <dbReference type="ARBA" id="ARBA00022448"/>
    </source>
</evidence>
<reference evidence="19 20" key="1">
    <citation type="journal article" date="2012" name="Eukaryot. Cell">
        <title>Draft genome sequence of Wickerhamomyces ciferrii NRRL Y-1031 F-60-10.</title>
        <authorList>
            <person name="Schneider J."/>
            <person name="Andrea H."/>
            <person name="Blom J."/>
            <person name="Jaenicke S."/>
            <person name="Ruckert C."/>
            <person name="Schorsch C."/>
            <person name="Szczepanowski R."/>
            <person name="Farwick M."/>
            <person name="Goesmann A."/>
            <person name="Puhler A."/>
            <person name="Schaffer S."/>
            <person name="Tauch A."/>
            <person name="Kohler T."/>
            <person name="Brinkrolf K."/>
        </authorList>
    </citation>
    <scope>NUCLEOTIDE SEQUENCE [LARGE SCALE GENOMIC DNA]</scope>
    <source>
        <strain evidence="20">ATCC 14091 / BCRC 22168 / CBS 111 / JCM 3599 / NBRC 0793 / NRRL Y-1031 F-60-10</strain>
    </source>
</reference>
<dbReference type="CDD" id="cd06186">
    <property type="entry name" value="NOX_Duox_like_FAD_NADP"/>
    <property type="match status" value="1"/>
</dbReference>
<organism evidence="19 20">
    <name type="scientific">Wickerhamomyces ciferrii (strain ATCC 14091 / BCRC 22168 / CBS 111 / JCM 3599 / NBRC 0793 / NRRL Y-1031 F-60-10)</name>
    <name type="common">Yeast</name>
    <name type="synonym">Pichia ciferrii</name>
    <dbReference type="NCBI Taxonomy" id="1206466"/>
    <lineage>
        <taxon>Eukaryota</taxon>
        <taxon>Fungi</taxon>
        <taxon>Dikarya</taxon>
        <taxon>Ascomycota</taxon>
        <taxon>Saccharomycotina</taxon>
        <taxon>Saccharomycetes</taxon>
        <taxon>Phaffomycetales</taxon>
        <taxon>Wickerhamomycetaceae</taxon>
        <taxon>Wickerhamomyces</taxon>
    </lineage>
</organism>
<dbReference type="SUPFAM" id="SSF52343">
    <property type="entry name" value="Ferredoxin reductase-like, C-terminal NADP-linked domain"/>
    <property type="match status" value="1"/>
</dbReference>
<accession>K0KKW8</accession>
<keyword evidence="19" id="KW-0575">Peroxidase</keyword>
<dbReference type="HOGENOM" id="CLU_861089_0_0_1"/>
<dbReference type="PANTHER" id="PTHR32361:SF23">
    <property type="entry name" value="FERRIC-CHELATE REDUCTASE"/>
    <property type="match status" value="1"/>
</dbReference>
<dbReference type="InterPro" id="IPR051410">
    <property type="entry name" value="Ferric/Cupric_Reductase"/>
</dbReference>
<evidence type="ECO:0000256" key="2">
    <source>
        <dbReference type="ARBA" id="ARBA00004141"/>
    </source>
</evidence>
<dbReference type="InterPro" id="IPR039261">
    <property type="entry name" value="FNR_nucleotide-bd"/>
</dbReference>
<dbReference type="GO" id="GO:0006879">
    <property type="term" value="P:intracellular iron ion homeostasis"/>
    <property type="evidence" value="ECO:0007669"/>
    <property type="project" value="TreeGrafter"/>
</dbReference>
<feature type="domain" description="Ferric reductase NAD binding" evidence="18">
    <location>
        <begin position="257"/>
        <end position="318"/>
    </location>
</feature>
<keyword evidence="12" id="KW-0408">Iron</keyword>
<dbReference type="GO" id="GO:0006826">
    <property type="term" value="P:iron ion transport"/>
    <property type="evidence" value="ECO:0007669"/>
    <property type="project" value="TreeGrafter"/>
</dbReference>
<dbReference type="GO" id="GO:0004601">
    <property type="term" value="F:peroxidase activity"/>
    <property type="evidence" value="ECO:0007669"/>
    <property type="project" value="UniProtKB-KW"/>
</dbReference>
<evidence type="ECO:0000313" key="20">
    <source>
        <dbReference type="Proteomes" id="UP000009328"/>
    </source>
</evidence>
<feature type="transmembrane region" description="Helical" evidence="15">
    <location>
        <begin position="130"/>
        <end position="148"/>
    </location>
</feature>
<keyword evidence="10 15" id="KW-1133">Transmembrane helix</keyword>
<proteinExistence type="predicted"/>
<gene>
    <name evidence="19" type="ORF">BN7_5441</name>
</gene>
<dbReference type="EC" id="1.11.1.-" evidence="19"/>
<evidence type="ECO:0000256" key="13">
    <source>
        <dbReference type="ARBA" id="ARBA00023065"/>
    </source>
</evidence>
<evidence type="ECO:0000256" key="9">
    <source>
        <dbReference type="ARBA" id="ARBA00022982"/>
    </source>
</evidence>
<keyword evidence="6 15" id="KW-0812">Transmembrane</keyword>
<dbReference type="Pfam" id="PF01794">
    <property type="entry name" value="Ferric_reduct"/>
    <property type="match status" value="1"/>
</dbReference>
<comment type="cofactor">
    <cofactor evidence="1">
        <name>FAD</name>
        <dbReference type="ChEBI" id="CHEBI:57692"/>
    </cofactor>
</comment>
<evidence type="ECO:0000259" key="17">
    <source>
        <dbReference type="Pfam" id="PF08022"/>
    </source>
</evidence>
<dbReference type="eggNOG" id="KOG0039">
    <property type="taxonomic scope" value="Eukaryota"/>
</dbReference>
<evidence type="ECO:0000256" key="15">
    <source>
        <dbReference type="SAM" id="Phobius"/>
    </source>
</evidence>
<evidence type="ECO:0000256" key="5">
    <source>
        <dbReference type="ARBA" id="ARBA00022630"/>
    </source>
</evidence>
<feature type="transmembrane region" description="Helical" evidence="15">
    <location>
        <begin position="101"/>
        <end position="118"/>
    </location>
</feature>
<evidence type="ECO:0000256" key="10">
    <source>
        <dbReference type="ARBA" id="ARBA00022989"/>
    </source>
</evidence>
<evidence type="ECO:0000259" key="16">
    <source>
        <dbReference type="Pfam" id="PF01794"/>
    </source>
</evidence>
<evidence type="ECO:0000256" key="8">
    <source>
        <dbReference type="ARBA" id="ARBA00022857"/>
    </source>
</evidence>